<evidence type="ECO:0000256" key="14">
    <source>
        <dbReference type="ARBA" id="ARBA00025228"/>
    </source>
</evidence>
<evidence type="ECO:0000256" key="3">
    <source>
        <dbReference type="ARBA" id="ARBA00004663"/>
    </source>
</evidence>
<feature type="transmembrane region" description="Helical" evidence="19">
    <location>
        <begin position="187"/>
        <end position="204"/>
    </location>
</feature>
<dbReference type="GO" id="GO:0005886">
    <property type="term" value="C:plasma membrane"/>
    <property type="evidence" value="ECO:0007669"/>
    <property type="project" value="UniProtKB-SubCell"/>
</dbReference>
<comment type="cofactor">
    <cofactor evidence="1 19">
        <name>Mg(2+)</name>
        <dbReference type="ChEBI" id="CHEBI:18420"/>
    </cofactor>
</comment>
<evidence type="ECO:0000256" key="12">
    <source>
        <dbReference type="ARBA" id="ARBA00022989"/>
    </source>
</evidence>
<feature type="transmembrane region" description="Helical" evidence="19">
    <location>
        <begin position="130"/>
        <end position="150"/>
    </location>
</feature>
<dbReference type="HAMAP" id="MF_00719">
    <property type="entry name" value="CobS"/>
    <property type="match status" value="1"/>
</dbReference>
<keyword evidence="7 19" id="KW-1003">Cell membrane</keyword>
<evidence type="ECO:0000256" key="11">
    <source>
        <dbReference type="ARBA" id="ARBA00022842"/>
    </source>
</evidence>
<evidence type="ECO:0000256" key="17">
    <source>
        <dbReference type="ARBA" id="ARBA00048623"/>
    </source>
</evidence>
<comment type="subcellular location">
    <subcellularLocation>
        <location evidence="2 19">Cell membrane</location>
        <topology evidence="2 19">Multi-pass membrane protein</topology>
    </subcellularLocation>
</comment>
<dbReference type="AlphaFoldDB" id="A0A1H8III2"/>
<feature type="transmembrane region" description="Helical" evidence="19">
    <location>
        <begin position="105"/>
        <end position="124"/>
    </location>
</feature>
<evidence type="ECO:0000256" key="2">
    <source>
        <dbReference type="ARBA" id="ARBA00004651"/>
    </source>
</evidence>
<dbReference type="GO" id="GO:0008818">
    <property type="term" value="F:cobalamin 5'-phosphate synthase activity"/>
    <property type="evidence" value="ECO:0007669"/>
    <property type="project" value="UniProtKB-UniRule"/>
</dbReference>
<evidence type="ECO:0000256" key="19">
    <source>
        <dbReference type="HAMAP-Rule" id="MF_00719"/>
    </source>
</evidence>
<accession>A0A1H8III2</accession>
<evidence type="ECO:0000256" key="9">
    <source>
        <dbReference type="ARBA" id="ARBA00022679"/>
    </source>
</evidence>
<evidence type="ECO:0000256" key="5">
    <source>
        <dbReference type="ARBA" id="ARBA00013200"/>
    </source>
</evidence>
<comment type="function">
    <text evidence="14 19">Joins adenosylcobinamide-GDP and alpha-ribazole to generate adenosylcobalamin (Ado-cobalamin). Also synthesizes adenosylcobalamin 5'-phosphate from adenosylcobinamide-GDP and alpha-ribazole 5'-phosphate.</text>
</comment>
<reference evidence="20 21" key="1">
    <citation type="submission" date="2016-10" db="EMBL/GenBank/DDBJ databases">
        <authorList>
            <person name="de Groot N.N."/>
        </authorList>
    </citation>
    <scope>NUCLEOTIDE SEQUENCE [LARGE SCALE GENOMIC DNA]</scope>
    <source>
        <strain evidence="20 21">DSM 8512</strain>
    </source>
</reference>
<evidence type="ECO:0000256" key="7">
    <source>
        <dbReference type="ARBA" id="ARBA00022475"/>
    </source>
</evidence>
<evidence type="ECO:0000313" key="20">
    <source>
        <dbReference type="EMBL" id="SEN68650.1"/>
    </source>
</evidence>
<comment type="pathway">
    <text evidence="3 19">Cofactor biosynthesis; adenosylcobalamin biosynthesis; adenosylcobalamin from cob(II)yrinate a,c-diamide: step 7/7.</text>
</comment>
<sequence length="242" mass="24547">MARLHQLLLALVFLTRLPLGRLLPARILPLKEAAWAFPLAGAVVGAVGALPLLIWDASLLTACLSVALMVWFTGALHEDALADFTDAAGGQDQQTRLRIMRDSHIGSYGTMALILTTALRIAALTLVSPLALIAAAACGRAAILPGMILLPPARGDGLGRDAGRPSVAALLVALTLAALALSLAGPGAPGAAIAGVVAAAWVIARARKWLGGQTGDVLGTLSLAVETAMLIAFALGDPTAPA</sequence>
<keyword evidence="12 19" id="KW-1133">Transmembrane helix</keyword>
<protein>
    <recommendedName>
        <fullName evidence="6 19">Adenosylcobinamide-GDP ribazoletransferase</fullName>
        <ecNumber evidence="5 19">2.7.8.26</ecNumber>
    </recommendedName>
    <alternativeName>
        <fullName evidence="16 19">Cobalamin synthase</fullName>
    </alternativeName>
    <alternativeName>
        <fullName evidence="15 19">Cobalamin-5'-phosphate synthase</fullName>
    </alternativeName>
</protein>
<keyword evidence="21" id="KW-1185">Reference proteome</keyword>
<dbReference type="EC" id="2.7.8.26" evidence="5 19"/>
<dbReference type="Pfam" id="PF02654">
    <property type="entry name" value="CobS"/>
    <property type="match status" value="1"/>
</dbReference>
<keyword evidence="9 19" id="KW-0808">Transferase</keyword>
<comment type="similarity">
    <text evidence="4 19">Belongs to the CobS family.</text>
</comment>
<keyword evidence="8 19" id="KW-0169">Cobalamin biosynthesis</keyword>
<evidence type="ECO:0000256" key="1">
    <source>
        <dbReference type="ARBA" id="ARBA00001946"/>
    </source>
</evidence>
<gene>
    <name evidence="19" type="primary">cobS</name>
    <name evidence="20" type="ORF">SAMN04489859_101313</name>
</gene>
<dbReference type="Proteomes" id="UP000199054">
    <property type="component" value="Unassembled WGS sequence"/>
</dbReference>
<evidence type="ECO:0000313" key="21">
    <source>
        <dbReference type="Proteomes" id="UP000199054"/>
    </source>
</evidence>
<dbReference type="PANTHER" id="PTHR34148">
    <property type="entry name" value="ADENOSYLCOBINAMIDE-GDP RIBAZOLETRANSFERASE"/>
    <property type="match status" value="1"/>
</dbReference>
<dbReference type="STRING" id="34002.SAMN04489859_101313"/>
<keyword evidence="11 19" id="KW-0460">Magnesium</keyword>
<keyword evidence="10 19" id="KW-0812">Transmembrane</keyword>
<evidence type="ECO:0000256" key="16">
    <source>
        <dbReference type="ARBA" id="ARBA00032853"/>
    </source>
</evidence>
<dbReference type="RefSeq" id="WP_244519185.1">
    <property type="nucleotide sequence ID" value="NZ_CP067124.1"/>
</dbReference>
<evidence type="ECO:0000256" key="6">
    <source>
        <dbReference type="ARBA" id="ARBA00015850"/>
    </source>
</evidence>
<comment type="catalytic activity">
    <reaction evidence="17 19">
        <text>alpha-ribazole + adenosylcob(III)inamide-GDP = adenosylcob(III)alamin + GMP + H(+)</text>
        <dbReference type="Rhea" id="RHEA:16049"/>
        <dbReference type="ChEBI" id="CHEBI:10329"/>
        <dbReference type="ChEBI" id="CHEBI:15378"/>
        <dbReference type="ChEBI" id="CHEBI:18408"/>
        <dbReference type="ChEBI" id="CHEBI:58115"/>
        <dbReference type="ChEBI" id="CHEBI:60487"/>
        <dbReference type="EC" id="2.7.8.26"/>
    </reaction>
</comment>
<dbReference type="InterPro" id="IPR003805">
    <property type="entry name" value="CobS"/>
</dbReference>
<dbReference type="EMBL" id="FODE01000013">
    <property type="protein sequence ID" value="SEN68650.1"/>
    <property type="molecule type" value="Genomic_DNA"/>
</dbReference>
<evidence type="ECO:0000256" key="18">
    <source>
        <dbReference type="ARBA" id="ARBA00049504"/>
    </source>
</evidence>
<name>A0A1H8III2_9RHOB</name>
<feature type="transmembrane region" description="Helical" evidence="19">
    <location>
        <begin position="162"/>
        <end position="181"/>
    </location>
</feature>
<dbReference type="GO" id="GO:0051073">
    <property type="term" value="F:adenosylcobinamide-GDP ribazoletransferase activity"/>
    <property type="evidence" value="ECO:0007669"/>
    <property type="project" value="UniProtKB-UniRule"/>
</dbReference>
<evidence type="ECO:0000256" key="10">
    <source>
        <dbReference type="ARBA" id="ARBA00022692"/>
    </source>
</evidence>
<evidence type="ECO:0000256" key="4">
    <source>
        <dbReference type="ARBA" id="ARBA00010561"/>
    </source>
</evidence>
<evidence type="ECO:0000256" key="8">
    <source>
        <dbReference type="ARBA" id="ARBA00022573"/>
    </source>
</evidence>
<evidence type="ECO:0000256" key="13">
    <source>
        <dbReference type="ARBA" id="ARBA00023136"/>
    </source>
</evidence>
<dbReference type="PANTHER" id="PTHR34148:SF1">
    <property type="entry name" value="ADENOSYLCOBINAMIDE-GDP RIBAZOLETRANSFERASE"/>
    <property type="match status" value="1"/>
</dbReference>
<dbReference type="GO" id="GO:0009236">
    <property type="term" value="P:cobalamin biosynthetic process"/>
    <property type="evidence" value="ECO:0007669"/>
    <property type="project" value="UniProtKB-UniRule"/>
</dbReference>
<evidence type="ECO:0000256" key="15">
    <source>
        <dbReference type="ARBA" id="ARBA00032605"/>
    </source>
</evidence>
<keyword evidence="13 19" id="KW-0472">Membrane</keyword>
<comment type="catalytic activity">
    <reaction evidence="18 19">
        <text>alpha-ribazole 5'-phosphate + adenosylcob(III)inamide-GDP = adenosylcob(III)alamin 5'-phosphate + GMP + H(+)</text>
        <dbReference type="Rhea" id="RHEA:23560"/>
        <dbReference type="ChEBI" id="CHEBI:15378"/>
        <dbReference type="ChEBI" id="CHEBI:57918"/>
        <dbReference type="ChEBI" id="CHEBI:58115"/>
        <dbReference type="ChEBI" id="CHEBI:60487"/>
        <dbReference type="ChEBI" id="CHEBI:60493"/>
        <dbReference type="EC" id="2.7.8.26"/>
    </reaction>
</comment>
<feature type="transmembrane region" description="Helical" evidence="19">
    <location>
        <begin position="35"/>
        <end position="55"/>
    </location>
</feature>
<organism evidence="20 21">
    <name type="scientific">Paracoccus alcaliphilus</name>
    <dbReference type="NCBI Taxonomy" id="34002"/>
    <lineage>
        <taxon>Bacteria</taxon>
        <taxon>Pseudomonadati</taxon>
        <taxon>Pseudomonadota</taxon>
        <taxon>Alphaproteobacteria</taxon>
        <taxon>Rhodobacterales</taxon>
        <taxon>Paracoccaceae</taxon>
        <taxon>Paracoccus</taxon>
    </lineage>
</organism>
<dbReference type="UniPathway" id="UPA00148">
    <property type="reaction ID" value="UER00238"/>
</dbReference>
<feature type="transmembrane region" description="Helical" evidence="19">
    <location>
        <begin position="216"/>
        <end position="236"/>
    </location>
</feature>
<proteinExistence type="inferred from homology"/>